<dbReference type="EMBL" id="BPLR01015599">
    <property type="protein sequence ID" value="GIY77280.1"/>
    <property type="molecule type" value="Genomic_DNA"/>
</dbReference>
<evidence type="ECO:0000313" key="2">
    <source>
        <dbReference type="Proteomes" id="UP001054945"/>
    </source>
</evidence>
<keyword evidence="2" id="KW-1185">Reference proteome</keyword>
<reference evidence="1 2" key="1">
    <citation type="submission" date="2021-06" db="EMBL/GenBank/DDBJ databases">
        <title>Caerostris extrusa draft genome.</title>
        <authorList>
            <person name="Kono N."/>
            <person name="Arakawa K."/>
        </authorList>
    </citation>
    <scope>NUCLEOTIDE SEQUENCE [LARGE SCALE GENOMIC DNA]</scope>
</reference>
<comment type="caution">
    <text evidence="1">The sequence shown here is derived from an EMBL/GenBank/DDBJ whole genome shotgun (WGS) entry which is preliminary data.</text>
</comment>
<proteinExistence type="predicted"/>
<protein>
    <submittedName>
        <fullName evidence="1">Uncharacterized protein</fullName>
    </submittedName>
</protein>
<organism evidence="1 2">
    <name type="scientific">Caerostris extrusa</name>
    <name type="common">Bark spider</name>
    <name type="synonym">Caerostris bankana</name>
    <dbReference type="NCBI Taxonomy" id="172846"/>
    <lineage>
        <taxon>Eukaryota</taxon>
        <taxon>Metazoa</taxon>
        <taxon>Ecdysozoa</taxon>
        <taxon>Arthropoda</taxon>
        <taxon>Chelicerata</taxon>
        <taxon>Arachnida</taxon>
        <taxon>Araneae</taxon>
        <taxon>Araneomorphae</taxon>
        <taxon>Entelegynae</taxon>
        <taxon>Araneoidea</taxon>
        <taxon>Araneidae</taxon>
        <taxon>Caerostris</taxon>
    </lineage>
</organism>
<accession>A0AAV4W7B3</accession>
<evidence type="ECO:0000313" key="1">
    <source>
        <dbReference type="EMBL" id="GIY77280.1"/>
    </source>
</evidence>
<dbReference type="Proteomes" id="UP001054945">
    <property type="component" value="Unassembled WGS sequence"/>
</dbReference>
<sequence>MVSTLFEQALHYLSSGTCFPCSLSACDKANRRRNKQDTENFYLVSKVSVEKHKAVSYDYFFAFFFFLPYASGRAVHAGLQPPLGCRDPVSCQHREPNLHFEHAMFLNNTRACLGQLRERMGAENFSFKMLKVLTIFF</sequence>
<dbReference type="AlphaFoldDB" id="A0AAV4W7B3"/>
<name>A0AAV4W7B3_CAEEX</name>
<gene>
    <name evidence="1" type="ORF">CEXT_690251</name>
</gene>